<dbReference type="EMBL" id="FNCW01000014">
    <property type="protein sequence ID" value="SDG99735.1"/>
    <property type="molecule type" value="Genomic_DNA"/>
</dbReference>
<reference evidence="2 3" key="1">
    <citation type="submission" date="2016-10" db="EMBL/GenBank/DDBJ databases">
        <authorList>
            <person name="de Groot N.N."/>
        </authorList>
    </citation>
    <scope>NUCLEOTIDE SEQUENCE [LARGE SCALE GENOMIC DNA]</scope>
    <source>
        <strain evidence="2 3">DSM 19803</strain>
    </source>
</reference>
<sequence>MKLKLISCLVILVSLSTNLHSQDKLFYNRIHYFEHLTCQHPIGTIIQDKVFFANNTDNSSFLNFNNSENEIANVDLINYGKYTAFNQFFKTDFLAANTIIMGFPQGVSSVSQSIQKARNQFRLDKVKDTLIDDKKLKHIRIKPKDTLVHRFKSYNILINSSTDTETPLYRSPTIYFLLMGSLKDLKGTVVETYFIDLQGYWFCRDVLSGFEITNKRVIVK</sequence>
<evidence type="ECO:0000256" key="1">
    <source>
        <dbReference type="SAM" id="SignalP"/>
    </source>
</evidence>
<protein>
    <submittedName>
        <fullName evidence="2">Uncharacterized protein</fullName>
    </submittedName>
</protein>
<organism evidence="2 3">
    <name type="scientific">Psychroflexus sediminis</name>
    <dbReference type="NCBI Taxonomy" id="470826"/>
    <lineage>
        <taxon>Bacteria</taxon>
        <taxon>Pseudomonadati</taxon>
        <taxon>Bacteroidota</taxon>
        <taxon>Flavobacteriia</taxon>
        <taxon>Flavobacteriales</taxon>
        <taxon>Flavobacteriaceae</taxon>
        <taxon>Psychroflexus</taxon>
    </lineage>
</organism>
<gene>
    <name evidence="2" type="ORF">SAMN04488027_11425</name>
</gene>
<evidence type="ECO:0000313" key="2">
    <source>
        <dbReference type="EMBL" id="SDG99735.1"/>
    </source>
</evidence>
<dbReference type="AlphaFoldDB" id="A0A1G7YTN6"/>
<feature type="chain" id="PRO_5011546157" evidence="1">
    <location>
        <begin position="22"/>
        <end position="220"/>
    </location>
</feature>
<dbReference type="RefSeq" id="WP_093369428.1">
    <property type="nucleotide sequence ID" value="NZ_FNCW01000014.1"/>
</dbReference>
<feature type="signal peptide" evidence="1">
    <location>
        <begin position="1"/>
        <end position="21"/>
    </location>
</feature>
<dbReference type="Proteomes" id="UP000199296">
    <property type="component" value="Unassembled WGS sequence"/>
</dbReference>
<keyword evidence="3" id="KW-1185">Reference proteome</keyword>
<dbReference type="STRING" id="470826.SAMN04488027_11425"/>
<accession>A0A1G7YTN6</accession>
<keyword evidence="1" id="KW-0732">Signal</keyword>
<name>A0A1G7YTN6_9FLAO</name>
<proteinExistence type="predicted"/>
<evidence type="ECO:0000313" key="3">
    <source>
        <dbReference type="Proteomes" id="UP000199296"/>
    </source>
</evidence>
<dbReference type="OrthoDB" id="1422848at2"/>